<keyword evidence="1" id="KW-0472">Membrane</keyword>
<dbReference type="AlphaFoldDB" id="A0A074MBF6"/>
<keyword evidence="1" id="KW-0812">Transmembrane</keyword>
<protein>
    <submittedName>
        <fullName evidence="2">Uncharacterized protein</fullName>
    </submittedName>
</protein>
<comment type="caution">
    <text evidence="2">The sequence shown here is derived from an EMBL/GenBank/DDBJ whole genome shotgun (WGS) entry which is preliminary data.</text>
</comment>
<evidence type="ECO:0000313" key="2">
    <source>
        <dbReference type="EMBL" id="KEO90090.1"/>
    </source>
</evidence>
<feature type="transmembrane region" description="Helical" evidence="1">
    <location>
        <begin position="47"/>
        <end position="68"/>
    </location>
</feature>
<dbReference type="STRING" id="1044.EH31_08335"/>
<proteinExistence type="predicted"/>
<keyword evidence="1" id="KW-1133">Transmembrane helix</keyword>
<feature type="transmembrane region" description="Helical" evidence="1">
    <location>
        <begin position="7"/>
        <end position="27"/>
    </location>
</feature>
<dbReference type="Proteomes" id="UP000027647">
    <property type="component" value="Unassembled WGS sequence"/>
</dbReference>
<name>A0A074MBF6_ERYLO</name>
<keyword evidence="3" id="KW-1185">Reference proteome</keyword>
<evidence type="ECO:0000313" key="3">
    <source>
        <dbReference type="Proteomes" id="UP000027647"/>
    </source>
</evidence>
<accession>A0A074MBF6</accession>
<feature type="transmembrane region" description="Helical" evidence="1">
    <location>
        <begin position="77"/>
        <end position="97"/>
    </location>
</feature>
<organism evidence="2 3">
    <name type="scientific">Erythrobacter longus</name>
    <dbReference type="NCBI Taxonomy" id="1044"/>
    <lineage>
        <taxon>Bacteria</taxon>
        <taxon>Pseudomonadati</taxon>
        <taxon>Pseudomonadota</taxon>
        <taxon>Alphaproteobacteria</taxon>
        <taxon>Sphingomonadales</taxon>
        <taxon>Erythrobacteraceae</taxon>
        <taxon>Erythrobacter/Porphyrobacter group</taxon>
        <taxon>Erythrobacter</taxon>
    </lineage>
</organism>
<evidence type="ECO:0000256" key="1">
    <source>
        <dbReference type="SAM" id="Phobius"/>
    </source>
</evidence>
<dbReference type="EMBL" id="JMIW01000003">
    <property type="protein sequence ID" value="KEO90090.1"/>
    <property type="molecule type" value="Genomic_DNA"/>
</dbReference>
<feature type="transmembrane region" description="Helical" evidence="1">
    <location>
        <begin position="109"/>
        <end position="132"/>
    </location>
</feature>
<reference evidence="2 3" key="1">
    <citation type="submission" date="2014-04" db="EMBL/GenBank/DDBJ databases">
        <title>A comprehensive comparison of genomes of Erythrobacter spp. strains.</title>
        <authorList>
            <person name="Zheng Q."/>
        </authorList>
    </citation>
    <scope>NUCLEOTIDE SEQUENCE [LARGE SCALE GENOMIC DNA]</scope>
    <source>
        <strain evidence="2 3">DSM 6997</strain>
    </source>
</reference>
<gene>
    <name evidence="2" type="ORF">EH31_08335</name>
</gene>
<sequence length="141" mass="15988">MRARTVLASYALACLIGTATIFVVFLLDSLRENAPSLQPGSAWIKDLTYIAMWAALISLPLGLPTIIATEKLRKGPLWGFLLLAILHTAIILLYFVLTNDRRLPVFWSFYAMISWPFCAGWISYWLAAWRCFPPKHLKTQS</sequence>